<dbReference type="InterPro" id="IPR035093">
    <property type="entry name" value="RelE/ParE_toxin_dom_sf"/>
</dbReference>
<evidence type="ECO:0000256" key="1">
    <source>
        <dbReference type="ARBA" id="ARBA00022649"/>
    </source>
</evidence>
<keyword evidence="1" id="KW-1277">Toxin-antitoxin system</keyword>
<reference evidence="3" key="1">
    <citation type="submission" date="2017-04" db="EMBL/GenBank/DDBJ databases">
        <authorList>
            <person name="Varghese N."/>
            <person name="Submissions S."/>
        </authorList>
    </citation>
    <scope>NUCLEOTIDE SEQUENCE [LARGE SCALE GENOMIC DNA]</scope>
    <source>
        <strain evidence="3">DSM 16537</strain>
    </source>
</reference>
<dbReference type="Gene3D" id="3.30.2310.20">
    <property type="entry name" value="RelE-like"/>
    <property type="match status" value="1"/>
</dbReference>
<dbReference type="STRING" id="758820.SAMN00777080_4008"/>
<evidence type="ECO:0000313" key="3">
    <source>
        <dbReference type="Proteomes" id="UP000192333"/>
    </source>
</evidence>
<dbReference type="AlphaFoldDB" id="A0A1W2H916"/>
<sequence length="101" mass="12215">MVGRKREIRWTPRAAQDKLSIMEYWYLRNQSISFTVKLERLFNKSLELLSIHPKMGVVFSQKPPIQFKTVRGYRLYYTFDENTISLLAIWDTRRNPDKFKL</sequence>
<organism evidence="2 3">
    <name type="scientific">Aquiflexum balticum DSM 16537</name>
    <dbReference type="NCBI Taxonomy" id="758820"/>
    <lineage>
        <taxon>Bacteria</taxon>
        <taxon>Pseudomonadati</taxon>
        <taxon>Bacteroidota</taxon>
        <taxon>Cytophagia</taxon>
        <taxon>Cytophagales</taxon>
        <taxon>Cyclobacteriaceae</taxon>
        <taxon>Aquiflexum</taxon>
    </lineage>
</organism>
<protein>
    <submittedName>
        <fullName evidence="2">ParE toxin of type II toxin-antitoxin system, parDE</fullName>
    </submittedName>
</protein>
<keyword evidence="3" id="KW-1185">Reference proteome</keyword>
<dbReference type="EMBL" id="LT838813">
    <property type="protein sequence ID" value="SMD45359.1"/>
    <property type="molecule type" value="Genomic_DNA"/>
</dbReference>
<gene>
    <name evidence="2" type="ORF">SAMN00777080_4008</name>
</gene>
<name>A0A1W2H916_9BACT</name>
<dbReference type="RefSeq" id="WP_084122136.1">
    <property type="nucleotide sequence ID" value="NZ_LT838813.1"/>
</dbReference>
<evidence type="ECO:0000313" key="2">
    <source>
        <dbReference type="EMBL" id="SMD45359.1"/>
    </source>
</evidence>
<accession>A0A1W2H916</accession>
<proteinExistence type="predicted"/>
<dbReference type="InterPro" id="IPR007712">
    <property type="entry name" value="RelE/ParE_toxin"/>
</dbReference>
<dbReference type="Pfam" id="PF05016">
    <property type="entry name" value="ParE_toxin"/>
    <property type="match status" value="1"/>
</dbReference>
<dbReference type="Proteomes" id="UP000192333">
    <property type="component" value="Chromosome I"/>
</dbReference>
<dbReference type="OrthoDB" id="1098070at2"/>